<dbReference type="PANTHER" id="PTHR33336">
    <property type="entry name" value="QUINOL MONOOXYGENASE YGIN-RELATED"/>
    <property type="match status" value="1"/>
</dbReference>
<accession>A0ABP5RIP7</accession>
<dbReference type="Gene3D" id="3.30.70.100">
    <property type="match status" value="1"/>
</dbReference>
<name>A0ABP5RIP7_9ACTN</name>
<dbReference type="EMBL" id="BAAATR010000028">
    <property type="protein sequence ID" value="GAA2262926.1"/>
    <property type="molecule type" value="Genomic_DNA"/>
</dbReference>
<sequence>MILIAELTAAPGREDRLRTMLEGMIEPSLDEPGCLGYQLLVDPNRPERMVVLEEWRDEEALQEHFATPHFQHASEVMDEVLVEPAVLRRATWLEN</sequence>
<keyword evidence="2" id="KW-0560">Oxidoreductase</keyword>
<dbReference type="PANTHER" id="PTHR33336:SF3">
    <property type="entry name" value="ABM DOMAIN-CONTAINING PROTEIN"/>
    <property type="match status" value="1"/>
</dbReference>
<reference evidence="3" key="1">
    <citation type="journal article" date="2019" name="Int. J. Syst. Evol. Microbiol.">
        <title>The Global Catalogue of Microorganisms (GCM) 10K type strain sequencing project: providing services to taxonomists for standard genome sequencing and annotation.</title>
        <authorList>
            <consortium name="The Broad Institute Genomics Platform"/>
            <consortium name="The Broad Institute Genome Sequencing Center for Infectious Disease"/>
            <person name="Wu L."/>
            <person name="Ma J."/>
        </authorList>
    </citation>
    <scope>NUCLEOTIDE SEQUENCE [LARGE SCALE GENOMIC DNA]</scope>
    <source>
        <strain evidence="3">JCM 7356</strain>
    </source>
</reference>
<keyword evidence="2" id="KW-0503">Monooxygenase</keyword>
<dbReference type="GO" id="GO:0004497">
    <property type="term" value="F:monooxygenase activity"/>
    <property type="evidence" value="ECO:0007669"/>
    <property type="project" value="UniProtKB-KW"/>
</dbReference>
<dbReference type="InterPro" id="IPR050744">
    <property type="entry name" value="AI-2_Isomerase_LsrG"/>
</dbReference>
<protein>
    <submittedName>
        <fullName evidence="2">Quinol monooxygenase</fullName>
    </submittedName>
</protein>
<gene>
    <name evidence="2" type="ORF">GCM10010430_54210</name>
</gene>
<comment type="caution">
    <text evidence="2">The sequence shown here is derived from an EMBL/GenBank/DDBJ whole genome shotgun (WGS) entry which is preliminary data.</text>
</comment>
<evidence type="ECO:0000259" key="1">
    <source>
        <dbReference type="PROSITE" id="PS51725"/>
    </source>
</evidence>
<dbReference type="SUPFAM" id="SSF54909">
    <property type="entry name" value="Dimeric alpha+beta barrel"/>
    <property type="match status" value="1"/>
</dbReference>
<evidence type="ECO:0000313" key="3">
    <source>
        <dbReference type="Proteomes" id="UP001500305"/>
    </source>
</evidence>
<dbReference type="PROSITE" id="PS51725">
    <property type="entry name" value="ABM"/>
    <property type="match status" value="1"/>
</dbReference>
<keyword evidence="3" id="KW-1185">Reference proteome</keyword>
<organism evidence="2 3">
    <name type="scientific">Kitasatospora cystarginea</name>
    <dbReference type="NCBI Taxonomy" id="58350"/>
    <lineage>
        <taxon>Bacteria</taxon>
        <taxon>Bacillati</taxon>
        <taxon>Actinomycetota</taxon>
        <taxon>Actinomycetes</taxon>
        <taxon>Kitasatosporales</taxon>
        <taxon>Streptomycetaceae</taxon>
        <taxon>Kitasatospora</taxon>
    </lineage>
</organism>
<dbReference type="Proteomes" id="UP001500305">
    <property type="component" value="Unassembled WGS sequence"/>
</dbReference>
<dbReference type="RefSeq" id="WP_344639125.1">
    <property type="nucleotide sequence ID" value="NZ_BAAATR010000028.1"/>
</dbReference>
<dbReference type="InterPro" id="IPR011008">
    <property type="entry name" value="Dimeric_a/b-barrel"/>
</dbReference>
<proteinExistence type="predicted"/>
<evidence type="ECO:0000313" key="2">
    <source>
        <dbReference type="EMBL" id="GAA2262926.1"/>
    </source>
</evidence>
<feature type="domain" description="ABM" evidence="1">
    <location>
        <begin position="1"/>
        <end position="90"/>
    </location>
</feature>
<dbReference type="InterPro" id="IPR007138">
    <property type="entry name" value="ABM_dom"/>
</dbReference>
<dbReference type="Pfam" id="PF03992">
    <property type="entry name" value="ABM"/>
    <property type="match status" value="1"/>
</dbReference>